<dbReference type="EMBL" id="FWZD01000018">
    <property type="protein sequence ID" value="SMD65848.1"/>
    <property type="molecule type" value="Genomic_DNA"/>
</dbReference>
<evidence type="ECO:0000313" key="1">
    <source>
        <dbReference type="EMBL" id="SMD65848.1"/>
    </source>
</evidence>
<reference evidence="2" key="1">
    <citation type="submission" date="2017-04" db="EMBL/GenBank/DDBJ databases">
        <authorList>
            <person name="Criscuolo A."/>
        </authorList>
    </citation>
    <scope>NUCLEOTIDE SEQUENCE [LARGE SCALE GENOMIC DNA]</scope>
</reference>
<protein>
    <submittedName>
        <fullName evidence="1">Uncharacterized protein</fullName>
    </submittedName>
</protein>
<dbReference type="RefSeq" id="WP_176374166.1">
    <property type="nucleotide sequence ID" value="NZ_FWZD01000018.1"/>
</dbReference>
<dbReference type="AlphaFoldDB" id="A0A1Y5YT02"/>
<name>A0A1Y5YT02_9BACI</name>
<accession>A0A1Y5YT02</accession>
<organism evidence="1 2">
    <name type="scientific">Bacillus mobilis</name>
    <dbReference type="NCBI Taxonomy" id="2026190"/>
    <lineage>
        <taxon>Bacteria</taxon>
        <taxon>Bacillati</taxon>
        <taxon>Bacillota</taxon>
        <taxon>Bacilli</taxon>
        <taxon>Bacillales</taxon>
        <taxon>Bacillaceae</taxon>
        <taxon>Bacillus</taxon>
        <taxon>Bacillus cereus group</taxon>
    </lineage>
</organism>
<gene>
    <name evidence="1" type="ORF">BACERE00185_00073</name>
</gene>
<evidence type="ECO:0000313" key="2">
    <source>
        <dbReference type="Proteomes" id="UP000194439"/>
    </source>
</evidence>
<proteinExistence type="predicted"/>
<dbReference type="Proteomes" id="UP000194439">
    <property type="component" value="Unassembled WGS sequence"/>
</dbReference>
<sequence length="52" mass="5778">MKAFLAKLREHQENNTYEDGIDLHEVIKGCVAEGILPAGSVEKIEEQIKNPA</sequence>